<organism evidence="1">
    <name type="scientific">Moorella thermoacetica Y72</name>
    <dbReference type="NCBI Taxonomy" id="1325331"/>
    <lineage>
        <taxon>Bacteria</taxon>
        <taxon>Bacillati</taxon>
        <taxon>Bacillota</taxon>
        <taxon>Clostridia</taxon>
        <taxon>Neomoorellales</taxon>
        <taxon>Neomoorellaceae</taxon>
        <taxon>Neomoorella</taxon>
    </lineage>
</organism>
<name>A0A0S6UE49_NEOTH</name>
<proteinExistence type="predicted"/>
<gene>
    <name evidence="1" type="ORF">MTY_2402</name>
</gene>
<evidence type="ECO:0000313" key="1">
    <source>
        <dbReference type="EMBL" id="GAF27061.1"/>
    </source>
</evidence>
<dbReference type="Proteomes" id="UP000063718">
    <property type="component" value="Unassembled WGS sequence"/>
</dbReference>
<dbReference type="EMBL" id="DF238840">
    <property type="protein sequence ID" value="GAF27061.1"/>
    <property type="molecule type" value="Genomic_DNA"/>
</dbReference>
<accession>A0A0S6UE49</accession>
<protein>
    <submittedName>
        <fullName evidence="1">Mu-like prophage protein</fullName>
    </submittedName>
</protein>
<sequence>MDGMVNVNVNVRTHPGCSKGRLSYYQVLPHFKGSGQLFRVFADGTGGINAADQQFPGVIPQS</sequence>
<dbReference type="AlphaFoldDB" id="A0A0S6UE49"/>
<reference evidence="1" key="1">
    <citation type="journal article" date="2014" name="Gene">
        <title>Genome-guided analysis of transformation efficiency and carbon dioxide assimilation by Moorella thermoacetica Y72.</title>
        <authorList>
            <person name="Tsukahara K."/>
            <person name="Kita A."/>
            <person name="Nakashimada Y."/>
            <person name="Hoshino T."/>
            <person name="Murakami K."/>
        </authorList>
    </citation>
    <scope>NUCLEOTIDE SEQUENCE [LARGE SCALE GENOMIC DNA]</scope>
    <source>
        <strain evidence="1">Y72</strain>
    </source>
</reference>